<dbReference type="SUPFAM" id="SSF140459">
    <property type="entry name" value="PE/PPE dimer-like"/>
    <property type="match status" value="1"/>
</dbReference>
<dbReference type="InterPro" id="IPR043641">
    <property type="entry name" value="PPE-PPW_C"/>
</dbReference>
<evidence type="ECO:0000259" key="4">
    <source>
        <dbReference type="Pfam" id="PF18878"/>
    </source>
</evidence>
<dbReference type="RefSeq" id="WP_083047831.1">
    <property type="nucleotide sequence ID" value="NZ_AP022575.1"/>
</dbReference>
<gene>
    <name evidence="5" type="primary">PPE2</name>
    <name evidence="5" type="ORF">MSHI_12540</name>
</gene>
<reference evidence="5 6" key="1">
    <citation type="journal article" date="2019" name="Emerg. Microbes Infect.">
        <title>Comprehensive subspecies identification of 175 nontuberculous mycobacteria species based on 7547 genomic profiles.</title>
        <authorList>
            <person name="Matsumoto Y."/>
            <person name="Kinjo T."/>
            <person name="Motooka D."/>
            <person name="Nabeya D."/>
            <person name="Jung N."/>
            <person name="Uechi K."/>
            <person name="Horii T."/>
            <person name="Iida T."/>
            <person name="Fujita J."/>
            <person name="Nakamura S."/>
        </authorList>
    </citation>
    <scope>NUCLEOTIDE SEQUENCE [LARGE SCALE GENOMIC DNA]</scope>
    <source>
        <strain evidence="5 6">JCM 14233</strain>
    </source>
</reference>
<dbReference type="EMBL" id="AP022575">
    <property type="protein sequence ID" value="BBX73348.1"/>
    <property type="molecule type" value="Genomic_DNA"/>
</dbReference>
<proteinExistence type="inferred from homology"/>
<feature type="compositionally biased region" description="Pro residues" evidence="2">
    <location>
        <begin position="388"/>
        <end position="397"/>
    </location>
</feature>
<dbReference type="InterPro" id="IPR000030">
    <property type="entry name" value="PPE_dom"/>
</dbReference>
<sequence>MTAPIWLASPPEVHSALLISGPGAGPLLASAGQWNSLSVAYAEAADELSALLSGVQLGAWEGPTSVTYVAAHAPYLAWLMQASADCAAIASRLETAAAAYTAALAAMPTLAELAANHAAHAVLVATNFFGVNTIPIALNEADYVRMWIQAATVMTTYQAVSTAAVASTPQAIPAPQIMKADAQAAATAESLALPPDRQNQFLQWLQDIGYIDFYNNVIQPLINWLANIPFLQALFSGFDPYLLILGNPLTYLSPLNIAFALGYPMDIGTYVALLSETFAFIGADLAAAFASGNPATIGLTILFTTIEAIGTIITDTIALLKTLLEQTAALLTVVVPLLTSPLAPLAAGAVLAPIGAKGLAALVAVPPPAPAVTAPVTPPLAALAPSIPTSPPSPAPTPVEATAPAPAPGPPAPPTSAPPSVTGAGVGVGMESYGYLVSGLNADARRSASARARKKAPEPESTEIPAVAPTPQQQARPRRRRREKVGQLDRGYEYMDLDSEDAPDSKAGWERVTAAAASDQRGGRLGFAGIAGKAGAAPAAGLITLAGDASDDGRRVPLTPSTWEADPAPPADDS</sequence>
<evidence type="ECO:0000259" key="3">
    <source>
        <dbReference type="Pfam" id="PF00823"/>
    </source>
</evidence>
<keyword evidence="6" id="KW-1185">Reference proteome</keyword>
<organism evidence="5 6">
    <name type="scientific">Mycobacterium shinjukuense</name>
    <dbReference type="NCBI Taxonomy" id="398694"/>
    <lineage>
        <taxon>Bacteria</taxon>
        <taxon>Bacillati</taxon>
        <taxon>Actinomycetota</taxon>
        <taxon>Actinomycetes</taxon>
        <taxon>Mycobacteriales</taxon>
        <taxon>Mycobacteriaceae</taxon>
        <taxon>Mycobacterium</taxon>
    </lineage>
</organism>
<feature type="region of interest" description="Disordered" evidence="2">
    <location>
        <begin position="447"/>
        <end position="506"/>
    </location>
</feature>
<dbReference type="KEGG" id="mshj:MSHI_12540"/>
<dbReference type="AlphaFoldDB" id="A0A7I7MM81"/>
<feature type="domain" description="PPE" evidence="3">
    <location>
        <begin position="6"/>
        <end position="168"/>
    </location>
</feature>
<feature type="compositionally biased region" description="Basic and acidic residues" evidence="2">
    <location>
        <begin position="484"/>
        <end position="493"/>
    </location>
</feature>
<dbReference type="GO" id="GO:0052572">
    <property type="term" value="P:response to host immune response"/>
    <property type="evidence" value="ECO:0007669"/>
    <property type="project" value="TreeGrafter"/>
</dbReference>
<dbReference type="Proteomes" id="UP000467236">
    <property type="component" value="Chromosome"/>
</dbReference>
<dbReference type="Pfam" id="PF00823">
    <property type="entry name" value="PPE"/>
    <property type="match status" value="1"/>
</dbReference>
<feature type="compositionally biased region" description="Pro residues" evidence="2">
    <location>
        <begin position="405"/>
        <end position="417"/>
    </location>
</feature>
<dbReference type="FunFam" id="1.20.1260.20:FF:000001">
    <property type="entry name" value="PPE family protein PPE41"/>
    <property type="match status" value="1"/>
</dbReference>
<protein>
    <submittedName>
        <fullName evidence="5">Putative PPE family protein PPE2</fullName>
    </submittedName>
</protein>
<comment type="similarity">
    <text evidence="1">Belongs to the mycobacterial PPE family.</text>
</comment>
<evidence type="ECO:0000256" key="2">
    <source>
        <dbReference type="SAM" id="MobiDB-lite"/>
    </source>
</evidence>
<feature type="region of interest" description="Disordered" evidence="2">
    <location>
        <begin position="385"/>
        <end position="423"/>
    </location>
</feature>
<dbReference type="InterPro" id="IPR038332">
    <property type="entry name" value="PPE_sf"/>
</dbReference>
<dbReference type="OrthoDB" id="4753487at2"/>
<evidence type="ECO:0000313" key="5">
    <source>
        <dbReference type="EMBL" id="BBX73348.1"/>
    </source>
</evidence>
<evidence type="ECO:0000313" key="6">
    <source>
        <dbReference type="Proteomes" id="UP000467236"/>
    </source>
</evidence>
<evidence type="ECO:0000256" key="1">
    <source>
        <dbReference type="ARBA" id="ARBA00010652"/>
    </source>
</evidence>
<dbReference type="Pfam" id="PF18878">
    <property type="entry name" value="PPE-PPW"/>
    <property type="match status" value="1"/>
</dbReference>
<accession>A0A7I7MM81</accession>
<feature type="compositionally biased region" description="Low complexity" evidence="2">
    <location>
        <begin position="465"/>
        <end position="475"/>
    </location>
</feature>
<feature type="region of interest" description="Disordered" evidence="2">
    <location>
        <begin position="547"/>
        <end position="574"/>
    </location>
</feature>
<dbReference type="Gene3D" id="1.20.1260.20">
    <property type="entry name" value="PPE superfamily"/>
    <property type="match status" value="1"/>
</dbReference>
<feature type="domain" description="PPE-PPW subfamily C-terminal" evidence="4">
    <location>
        <begin position="516"/>
        <end position="563"/>
    </location>
</feature>
<dbReference type="PANTHER" id="PTHR46766">
    <property type="entry name" value="GLUTAMINE-RICH PROTEIN 2"/>
    <property type="match status" value="1"/>
</dbReference>
<dbReference type="PANTHER" id="PTHR46766:SF1">
    <property type="entry name" value="GLUTAMINE-RICH PROTEIN 2"/>
    <property type="match status" value="1"/>
</dbReference>
<name>A0A7I7MM81_9MYCO</name>